<dbReference type="PROSITE" id="PS00061">
    <property type="entry name" value="ADH_SHORT"/>
    <property type="match status" value="1"/>
</dbReference>
<dbReference type="NCBIfam" id="NF009467">
    <property type="entry name" value="PRK12826.1-3"/>
    <property type="match status" value="1"/>
</dbReference>
<evidence type="ECO:0000313" key="5">
    <source>
        <dbReference type="EMBL" id="SNQ45935.1"/>
    </source>
</evidence>
<protein>
    <submittedName>
        <fullName evidence="5">(-)-trans-carveol dehydrogenase</fullName>
    </submittedName>
</protein>
<accession>A0A2I2KJU9</accession>
<reference evidence="5 6" key="1">
    <citation type="submission" date="2017-06" db="EMBL/GenBank/DDBJ databases">
        <authorList>
            <person name="Kim H.J."/>
            <person name="Triplett B.A."/>
        </authorList>
    </citation>
    <scope>NUCLEOTIDE SEQUENCE [LARGE SCALE GENOMIC DNA]</scope>
    <source>
        <strain evidence="5">FRACA_ARgP5</strain>
    </source>
</reference>
<dbReference type="EMBL" id="FZMO01000023">
    <property type="protein sequence ID" value="SNQ45935.1"/>
    <property type="molecule type" value="Genomic_DNA"/>
</dbReference>
<dbReference type="PRINTS" id="PR00080">
    <property type="entry name" value="SDRFAMILY"/>
</dbReference>
<dbReference type="FunFam" id="3.40.50.720:FF:000084">
    <property type="entry name" value="Short-chain dehydrogenase reductase"/>
    <property type="match status" value="1"/>
</dbReference>
<dbReference type="Proteomes" id="UP000234331">
    <property type="component" value="Unassembled WGS sequence"/>
</dbReference>
<dbReference type="RefSeq" id="WP_279354584.1">
    <property type="nucleotide sequence ID" value="NZ_FZMO01000023.1"/>
</dbReference>
<keyword evidence="2" id="KW-0560">Oxidoreductase</keyword>
<keyword evidence="6" id="KW-1185">Reference proteome</keyword>
<dbReference type="PANTHER" id="PTHR24321:SF8">
    <property type="entry name" value="ESTRADIOL 17-BETA-DEHYDROGENASE 8-RELATED"/>
    <property type="match status" value="1"/>
</dbReference>
<evidence type="ECO:0000256" key="1">
    <source>
        <dbReference type="ARBA" id="ARBA00006484"/>
    </source>
</evidence>
<name>A0A2I2KJU9_9ACTN</name>
<dbReference type="Pfam" id="PF00106">
    <property type="entry name" value="adh_short"/>
    <property type="match status" value="1"/>
</dbReference>
<dbReference type="PANTHER" id="PTHR24321">
    <property type="entry name" value="DEHYDROGENASES, SHORT CHAIN"/>
    <property type="match status" value="1"/>
</dbReference>
<sequence length="281" mass="30475">MNVVRKGRVEGRVAFITGAGRGQGRSHALRLAEEGADIIAVDICAPVASVRYPMSTKEDLAETARLVRERDRRVVTAVADVRDAADIEAALRQGVDELGRLDIVVANAGIASYAPAHEITEQAWKEMIDINLTGVWQTCKAAVRYLLPQRSGSIVIISSGAGLIAPPNLAHYVSAKHGTVGLMRALSNELAPHMIRVNSIHPTQVDTPMIMHEEIYRMFRPDLENPTREDIVEPSTAMNSMPVPWVDPVDVSNAVLFLASDEARYITGATLPVDAGIVTKV</sequence>
<dbReference type="GO" id="GO:0016491">
    <property type="term" value="F:oxidoreductase activity"/>
    <property type="evidence" value="ECO:0007669"/>
    <property type="project" value="UniProtKB-KW"/>
</dbReference>
<dbReference type="Gene3D" id="3.40.50.720">
    <property type="entry name" value="NAD(P)-binding Rossmann-like Domain"/>
    <property type="match status" value="1"/>
</dbReference>
<evidence type="ECO:0000256" key="3">
    <source>
        <dbReference type="ARBA" id="ARBA00023027"/>
    </source>
</evidence>
<dbReference type="InterPro" id="IPR020904">
    <property type="entry name" value="Sc_DH/Rdtase_CS"/>
</dbReference>
<gene>
    <name evidence="5" type="primary">limC</name>
    <name evidence="5" type="ORF">FRACA_1190016</name>
</gene>
<comment type="similarity">
    <text evidence="1 4">Belongs to the short-chain dehydrogenases/reductases (SDR) family.</text>
</comment>
<evidence type="ECO:0000256" key="2">
    <source>
        <dbReference type="ARBA" id="ARBA00023002"/>
    </source>
</evidence>
<dbReference type="NCBIfam" id="TIGR03971">
    <property type="entry name" value="SDR_subfam_1"/>
    <property type="match status" value="1"/>
</dbReference>
<dbReference type="InterPro" id="IPR002347">
    <property type="entry name" value="SDR_fam"/>
</dbReference>
<dbReference type="AlphaFoldDB" id="A0A2I2KJU9"/>
<evidence type="ECO:0000256" key="4">
    <source>
        <dbReference type="RuleBase" id="RU000363"/>
    </source>
</evidence>
<proteinExistence type="inferred from homology"/>
<dbReference type="SUPFAM" id="SSF51735">
    <property type="entry name" value="NAD(P)-binding Rossmann-fold domains"/>
    <property type="match status" value="1"/>
</dbReference>
<dbReference type="CDD" id="cd05233">
    <property type="entry name" value="SDR_c"/>
    <property type="match status" value="1"/>
</dbReference>
<keyword evidence="3" id="KW-0520">NAD</keyword>
<organism evidence="5 6">
    <name type="scientific">Frankia canadensis</name>
    <dbReference type="NCBI Taxonomy" id="1836972"/>
    <lineage>
        <taxon>Bacteria</taxon>
        <taxon>Bacillati</taxon>
        <taxon>Actinomycetota</taxon>
        <taxon>Actinomycetes</taxon>
        <taxon>Frankiales</taxon>
        <taxon>Frankiaceae</taxon>
        <taxon>Frankia</taxon>
    </lineage>
</organism>
<dbReference type="InterPro" id="IPR036291">
    <property type="entry name" value="NAD(P)-bd_dom_sf"/>
</dbReference>
<evidence type="ECO:0000313" key="6">
    <source>
        <dbReference type="Proteomes" id="UP000234331"/>
    </source>
</evidence>
<dbReference type="InterPro" id="IPR023985">
    <property type="entry name" value="SDR_subfam_1"/>
</dbReference>
<dbReference type="PRINTS" id="PR00081">
    <property type="entry name" value="GDHRDH"/>
</dbReference>